<evidence type="ECO:0000313" key="3">
    <source>
        <dbReference type="EMBL" id="MFD1599196.1"/>
    </source>
</evidence>
<evidence type="ECO:0000256" key="1">
    <source>
        <dbReference type="ARBA" id="ARBA00008791"/>
    </source>
</evidence>
<evidence type="ECO:0000313" key="4">
    <source>
        <dbReference type="Proteomes" id="UP001597085"/>
    </source>
</evidence>
<comment type="caution">
    <text evidence="3">The sequence shown here is derived from an EMBL/GenBank/DDBJ whole genome shotgun (WGS) entry which is preliminary data.</text>
</comment>
<dbReference type="Gene3D" id="3.40.50.620">
    <property type="entry name" value="HUPs"/>
    <property type="match status" value="1"/>
</dbReference>
<gene>
    <name evidence="3" type="ORF">ACFSBX_09535</name>
</gene>
<accession>A0ABD6CND0</accession>
<protein>
    <submittedName>
        <fullName evidence="3">Universal stress protein</fullName>
    </submittedName>
</protein>
<reference evidence="3 4" key="1">
    <citation type="journal article" date="2019" name="Int. J. Syst. Evol. Microbiol.">
        <title>The Global Catalogue of Microorganisms (GCM) 10K type strain sequencing project: providing services to taxonomists for standard genome sequencing and annotation.</title>
        <authorList>
            <consortium name="The Broad Institute Genomics Platform"/>
            <consortium name="The Broad Institute Genome Sequencing Center for Infectious Disease"/>
            <person name="Wu L."/>
            <person name="Ma J."/>
        </authorList>
    </citation>
    <scope>NUCLEOTIDE SEQUENCE [LARGE SCALE GENOMIC DNA]</scope>
    <source>
        <strain evidence="3 4">CGMCC 1.12121</strain>
    </source>
</reference>
<dbReference type="SUPFAM" id="SSF52402">
    <property type="entry name" value="Adenine nucleotide alpha hydrolases-like"/>
    <property type="match status" value="1"/>
</dbReference>
<dbReference type="EMBL" id="JBHUDK010000007">
    <property type="protein sequence ID" value="MFD1599196.1"/>
    <property type="molecule type" value="Genomic_DNA"/>
</dbReference>
<dbReference type="Pfam" id="PF00582">
    <property type="entry name" value="Usp"/>
    <property type="match status" value="1"/>
</dbReference>
<name>A0ABD6CND0_9EURY</name>
<evidence type="ECO:0000259" key="2">
    <source>
        <dbReference type="Pfam" id="PF00582"/>
    </source>
</evidence>
<dbReference type="RefSeq" id="WP_256421953.1">
    <property type="nucleotide sequence ID" value="NZ_JANHDI010000010.1"/>
</dbReference>
<dbReference type="InterPro" id="IPR006016">
    <property type="entry name" value="UspA"/>
</dbReference>
<dbReference type="Proteomes" id="UP001597085">
    <property type="component" value="Unassembled WGS sequence"/>
</dbReference>
<feature type="domain" description="UspA" evidence="2">
    <location>
        <begin position="3"/>
        <end position="149"/>
    </location>
</feature>
<dbReference type="PANTHER" id="PTHR46268:SF6">
    <property type="entry name" value="UNIVERSAL STRESS PROTEIN UP12"/>
    <property type="match status" value="1"/>
</dbReference>
<sequence length="149" mass="15613">MKYLVAVDGSESSTDALEYALDLATRAGGSLFVAYAVEPRVLVEGGGEEAPTNAEVGQRIYTEDIEVAEERGEEVLEDARTRAEEAGVAVETTLLYGDPVDTVTDYAEGEGVDGIVVGHRGLSDRIEGMVGSVAKGLVSHATVPVTVVK</sequence>
<dbReference type="CDD" id="cd00293">
    <property type="entry name" value="USP-like"/>
    <property type="match status" value="1"/>
</dbReference>
<dbReference type="InterPro" id="IPR014729">
    <property type="entry name" value="Rossmann-like_a/b/a_fold"/>
</dbReference>
<keyword evidence="4" id="KW-1185">Reference proteome</keyword>
<dbReference type="AlphaFoldDB" id="A0ABD6CND0"/>
<dbReference type="PANTHER" id="PTHR46268">
    <property type="entry name" value="STRESS RESPONSE PROTEIN NHAX"/>
    <property type="match status" value="1"/>
</dbReference>
<proteinExistence type="inferred from homology"/>
<dbReference type="InterPro" id="IPR006015">
    <property type="entry name" value="Universal_stress_UspA"/>
</dbReference>
<comment type="similarity">
    <text evidence="1">Belongs to the universal stress protein A family.</text>
</comment>
<dbReference type="PRINTS" id="PR01438">
    <property type="entry name" value="UNVRSLSTRESS"/>
</dbReference>
<organism evidence="3 4">
    <name type="scientific">Halobellus rarus</name>
    <dbReference type="NCBI Taxonomy" id="1126237"/>
    <lineage>
        <taxon>Archaea</taxon>
        <taxon>Methanobacteriati</taxon>
        <taxon>Methanobacteriota</taxon>
        <taxon>Stenosarchaea group</taxon>
        <taxon>Halobacteria</taxon>
        <taxon>Halobacteriales</taxon>
        <taxon>Haloferacaceae</taxon>
        <taxon>Halobellus</taxon>
    </lineage>
</organism>